<evidence type="ECO:0000313" key="4">
    <source>
        <dbReference type="EMBL" id="KAK1265325.1"/>
    </source>
</evidence>
<keyword evidence="2" id="KW-1133">Transmembrane helix</keyword>
<feature type="compositionally biased region" description="Basic and acidic residues" evidence="1">
    <location>
        <begin position="284"/>
        <end position="297"/>
    </location>
</feature>
<gene>
    <name evidence="4" type="ORF">QJS04_geneDACA016972</name>
</gene>
<dbReference type="EMBL" id="JAUJYN010000008">
    <property type="protein sequence ID" value="KAK1265325.1"/>
    <property type="molecule type" value="Genomic_DNA"/>
</dbReference>
<evidence type="ECO:0008006" key="6">
    <source>
        <dbReference type="Google" id="ProtNLM"/>
    </source>
</evidence>
<name>A0AAV9AMI3_ACOGR</name>
<feature type="compositionally biased region" description="Pro residues" evidence="1">
    <location>
        <begin position="224"/>
        <end position="237"/>
    </location>
</feature>
<evidence type="ECO:0000256" key="2">
    <source>
        <dbReference type="SAM" id="Phobius"/>
    </source>
</evidence>
<dbReference type="PANTHER" id="PTHR33512:SF14">
    <property type="entry name" value="EXPRESSED PROTEIN"/>
    <property type="match status" value="1"/>
</dbReference>
<dbReference type="GO" id="GO:0016020">
    <property type="term" value="C:membrane"/>
    <property type="evidence" value="ECO:0007669"/>
    <property type="project" value="TreeGrafter"/>
</dbReference>
<proteinExistence type="predicted"/>
<dbReference type="CDD" id="cd12087">
    <property type="entry name" value="TM_EGFR-like"/>
    <property type="match status" value="1"/>
</dbReference>
<evidence type="ECO:0000256" key="3">
    <source>
        <dbReference type="SAM" id="SignalP"/>
    </source>
</evidence>
<reference evidence="4" key="2">
    <citation type="submission" date="2023-06" db="EMBL/GenBank/DDBJ databases">
        <authorList>
            <person name="Ma L."/>
            <person name="Liu K.-W."/>
            <person name="Li Z."/>
            <person name="Hsiao Y.-Y."/>
            <person name="Qi Y."/>
            <person name="Fu T."/>
            <person name="Tang G."/>
            <person name="Zhang D."/>
            <person name="Sun W.-H."/>
            <person name="Liu D.-K."/>
            <person name="Li Y."/>
            <person name="Chen G.-Z."/>
            <person name="Liu X.-D."/>
            <person name="Liao X.-Y."/>
            <person name="Jiang Y.-T."/>
            <person name="Yu X."/>
            <person name="Hao Y."/>
            <person name="Huang J."/>
            <person name="Zhao X.-W."/>
            <person name="Ke S."/>
            <person name="Chen Y.-Y."/>
            <person name="Wu W.-L."/>
            <person name="Hsu J.-L."/>
            <person name="Lin Y.-F."/>
            <person name="Huang M.-D."/>
            <person name="Li C.-Y."/>
            <person name="Huang L."/>
            <person name="Wang Z.-W."/>
            <person name="Zhao X."/>
            <person name="Zhong W.-Y."/>
            <person name="Peng D.-H."/>
            <person name="Ahmad S."/>
            <person name="Lan S."/>
            <person name="Zhang J.-S."/>
            <person name="Tsai W.-C."/>
            <person name="Van De Peer Y."/>
            <person name="Liu Z.-J."/>
        </authorList>
    </citation>
    <scope>NUCLEOTIDE SEQUENCE</scope>
    <source>
        <strain evidence="4">SCP</strain>
        <tissue evidence="4">Leaves</tissue>
    </source>
</reference>
<reference evidence="4" key="1">
    <citation type="journal article" date="2023" name="Nat. Commun.">
        <title>Diploid and tetraploid genomes of Acorus and the evolution of monocots.</title>
        <authorList>
            <person name="Ma L."/>
            <person name="Liu K.W."/>
            <person name="Li Z."/>
            <person name="Hsiao Y.Y."/>
            <person name="Qi Y."/>
            <person name="Fu T."/>
            <person name="Tang G.D."/>
            <person name="Zhang D."/>
            <person name="Sun W.H."/>
            <person name="Liu D.K."/>
            <person name="Li Y."/>
            <person name="Chen G.Z."/>
            <person name="Liu X.D."/>
            <person name="Liao X.Y."/>
            <person name="Jiang Y.T."/>
            <person name="Yu X."/>
            <person name="Hao Y."/>
            <person name="Huang J."/>
            <person name="Zhao X.W."/>
            <person name="Ke S."/>
            <person name="Chen Y.Y."/>
            <person name="Wu W.L."/>
            <person name="Hsu J.L."/>
            <person name="Lin Y.F."/>
            <person name="Huang M.D."/>
            <person name="Li C.Y."/>
            <person name="Huang L."/>
            <person name="Wang Z.W."/>
            <person name="Zhao X."/>
            <person name="Zhong W.Y."/>
            <person name="Peng D.H."/>
            <person name="Ahmad S."/>
            <person name="Lan S."/>
            <person name="Zhang J.S."/>
            <person name="Tsai W.C."/>
            <person name="Van de Peer Y."/>
            <person name="Liu Z.J."/>
        </authorList>
    </citation>
    <scope>NUCLEOTIDE SEQUENCE</scope>
    <source>
        <strain evidence="4">SCP</strain>
    </source>
</reference>
<keyword evidence="5" id="KW-1185">Reference proteome</keyword>
<keyword evidence="2" id="KW-0472">Membrane</keyword>
<dbReference type="Proteomes" id="UP001179952">
    <property type="component" value="Unassembled WGS sequence"/>
</dbReference>
<protein>
    <recommendedName>
        <fullName evidence="6">Transmembrane protein</fullName>
    </recommendedName>
</protein>
<dbReference type="AlphaFoldDB" id="A0AAV9AMI3"/>
<evidence type="ECO:0000313" key="5">
    <source>
        <dbReference type="Proteomes" id="UP001179952"/>
    </source>
</evidence>
<dbReference type="InterPro" id="IPR010605">
    <property type="entry name" value="DUF1191"/>
</dbReference>
<dbReference type="Pfam" id="PF06697">
    <property type="entry name" value="DUF1191"/>
    <property type="match status" value="1"/>
</dbReference>
<comment type="caution">
    <text evidence="4">The sequence shown here is derived from an EMBL/GenBank/DDBJ whole genome shotgun (WGS) entry which is preliminary data.</text>
</comment>
<feature type="region of interest" description="Disordered" evidence="1">
    <location>
        <begin position="284"/>
        <end position="332"/>
    </location>
</feature>
<accession>A0AAV9AMI3</accession>
<feature type="region of interest" description="Disordered" evidence="1">
    <location>
        <begin position="219"/>
        <end position="244"/>
    </location>
</feature>
<dbReference type="PANTHER" id="PTHR33512">
    <property type="entry name" value="PROTEIN, PUTATIVE (DUF1191)-RELATED"/>
    <property type="match status" value="1"/>
</dbReference>
<keyword evidence="3" id="KW-0732">Signal</keyword>
<organism evidence="4 5">
    <name type="scientific">Acorus gramineus</name>
    <name type="common">Dwarf sweet flag</name>
    <dbReference type="NCBI Taxonomy" id="55184"/>
    <lineage>
        <taxon>Eukaryota</taxon>
        <taxon>Viridiplantae</taxon>
        <taxon>Streptophyta</taxon>
        <taxon>Embryophyta</taxon>
        <taxon>Tracheophyta</taxon>
        <taxon>Spermatophyta</taxon>
        <taxon>Magnoliopsida</taxon>
        <taxon>Liliopsida</taxon>
        <taxon>Acoraceae</taxon>
        <taxon>Acorus</taxon>
    </lineage>
</organism>
<feature type="chain" id="PRO_5043754055" description="Transmembrane protein" evidence="3">
    <location>
        <begin position="22"/>
        <end position="332"/>
    </location>
</feature>
<feature type="transmembrane region" description="Helical" evidence="2">
    <location>
        <begin position="250"/>
        <end position="275"/>
    </location>
</feature>
<keyword evidence="2" id="KW-0812">Transmembrane</keyword>
<evidence type="ECO:0000256" key="1">
    <source>
        <dbReference type="SAM" id="MobiDB-lite"/>
    </source>
</evidence>
<feature type="signal peptide" evidence="3">
    <location>
        <begin position="1"/>
        <end position="21"/>
    </location>
</feature>
<sequence>MDSIRRSLVLIAFLGILSAYAQSPPSIAPAATPAFSISAARSLDALLQDYAYRAFVRPRTGVLYNASVPPNITGITLSVIRFRSGSLRSKGVAQLKEFSVPVGVIEKPWVQRLALVYQNLGNWSSSYYGLPGYTFLSPVLALLAYDAQNLSATNLSELSFVASGKPILIHFQNVKSPIDGSTPQCVWFNLEGLPEFKDLESGENNTCSTTQQGHFSIVVNSTAPPAPAPSERPPTPGFGPSEKKSSSKKVWKIVGIVVGSFLFLVLLSSFIAWMWRHHKKKELKTMADRSEQGEPLRRRTIGGSPMPLAGASQRTLPEPPEDEFQSRETSTT</sequence>